<organism evidence="1">
    <name type="scientific">uncultured Rhodobacterales bacterium HF4000_03E16</name>
    <dbReference type="NCBI Taxonomy" id="710785"/>
    <lineage>
        <taxon>Bacteria</taxon>
        <taxon>Pseudomonadati</taxon>
        <taxon>Pseudomonadota</taxon>
        <taxon>Alphaproteobacteria</taxon>
        <taxon>Rhodobacterales</taxon>
        <taxon>environmental samples</taxon>
    </lineage>
</organism>
<protein>
    <submittedName>
        <fullName evidence="1">Uncharacterized protein</fullName>
    </submittedName>
</protein>
<evidence type="ECO:0000313" key="1">
    <source>
        <dbReference type="EMBL" id="ADI18334.1"/>
    </source>
</evidence>
<dbReference type="EMBL" id="GU474886">
    <property type="protein sequence ID" value="ADI18334.1"/>
    <property type="molecule type" value="Genomic_DNA"/>
</dbReference>
<accession>E0XV93</accession>
<proteinExistence type="predicted"/>
<reference evidence="1" key="1">
    <citation type="journal article" date="2011" name="Environ. Microbiol.">
        <title>Time-series analyses of Monterey Bay coastal microbial picoplankton using a 'genome proxy' microarray.</title>
        <authorList>
            <person name="Rich V.I."/>
            <person name="Pham V.D."/>
            <person name="Eppley J."/>
            <person name="Shi Y."/>
            <person name="DeLong E.F."/>
        </authorList>
    </citation>
    <scope>NUCLEOTIDE SEQUENCE</scope>
</reference>
<dbReference type="AlphaFoldDB" id="E0XV93"/>
<name>E0XV93_9RHOB</name>
<sequence length="308" mass="33599">MVHLGVHVAVEPIFAAIGNVPACRRLLIGQGDAHHRLDRLEAVFPRHHQPQRCAVLIGDVATIDAGGHDGERMHRLVQPQPLDIRPLQHRIFLAPHLVRAIERLEGHVFRARLHPGQVQQVGQLEAVPGHHHRPGLDAAKAIDALFDGHPGHDVLEGKLAGIVDHAIDFHAPRIGGERMGIARRVILAGAEFVEVVVGGDVVPFIGLERILLRHRRAGEAGEADAGGPSHELPPIKVDGFRRDVGLGQRVLPAIGHVVPFGLSRRVRVQAPRLAFYLAAVGVWTKPRLLNSAWPFCNVWRPGVPGLSH</sequence>